<dbReference type="PROSITE" id="PS50294">
    <property type="entry name" value="WD_REPEATS_REGION"/>
    <property type="match status" value="2"/>
</dbReference>
<dbReference type="GO" id="GO:0006261">
    <property type="term" value="P:DNA-templated DNA replication"/>
    <property type="evidence" value="ECO:0007669"/>
    <property type="project" value="TreeGrafter"/>
</dbReference>
<dbReference type="InterPro" id="IPR015943">
    <property type="entry name" value="WD40/YVTN_repeat-like_dom_sf"/>
</dbReference>
<keyword evidence="3" id="KW-0677">Repeat</keyword>
<gene>
    <name evidence="5" type="ORF">K450DRAFT_220289</name>
</gene>
<protein>
    <recommendedName>
        <fullName evidence="7">WD40 repeat-like protein</fullName>
    </recommendedName>
</protein>
<dbReference type="PANTHER" id="PTHR18763">
    <property type="entry name" value="WD-REPEAT PROTEIN 18"/>
    <property type="match status" value="1"/>
</dbReference>
<feature type="repeat" description="WD" evidence="4">
    <location>
        <begin position="197"/>
        <end position="217"/>
    </location>
</feature>
<comment type="similarity">
    <text evidence="1">Belongs to the WD repeat IPI3/WDR18 family.</text>
</comment>
<dbReference type="PANTHER" id="PTHR18763:SF0">
    <property type="entry name" value="WD REPEAT-CONTAINING PROTEIN 18"/>
    <property type="match status" value="1"/>
</dbReference>
<dbReference type="InterPro" id="IPR001680">
    <property type="entry name" value="WD40_rpt"/>
</dbReference>
<dbReference type="GO" id="GO:0120330">
    <property type="term" value="C:rixosome complex"/>
    <property type="evidence" value="ECO:0007669"/>
    <property type="project" value="TreeGrafter"/>
</dbReference>
<dbReference type="SMART" id="SM00320">
    <property type="entry name" value="WD40"/>
    <property type="match status" value="4"/>
</dbReference>
<dbReference type="AlphaFoldDB" id="A0AAD5EJ62"/>
<evidence type="ECO:0000313" key="6">
    <source>
        <dbReference type="Proteomes" id="UP001206595"/>
    </source>
</evidence>
<reference evidence="5" key="1">
    <citation type="submission" date="2021-06" db="EMBL/GenBank/DDBJ databases">
        <authorList>
            <consortium name="DOE Joint Genome Institute"/>
            <person name="Mondo S.J."/>
            <person name="Amses K.R."/>
            <person name="Simmons D.R."/>
            <person name="Longcore J.E."/>
            <person name="Seto K."/>
            <person name="Alves G.H."/>
            <person name="Bonds A.E."/>
            <person name="Quandt C.A."/>
            <person name="Davis W.J."/>
            <person name="Chang Y."/>
            <person name="Letcher P.M."/>
            <person name="Powell M.J."/>
            <person name="Kuo A."/>
            <person name="Labutti K."/>
            <person name="Pangilinan J."/>
            <person name="Andreopoulos W."/>
            <person name="Tritt A."/>
            <person name="Riley R."/>
            <person name="Hundley H."/>
            <person name="Johnson J."/>
            <person name="Lipzen A."/>
            <person name="Barry K."/>
            <person name="Berbee M.L."/>
            <person name="Buchler N.E."/>
            <person name="Grigoriev I.V."/>
            <person name="Spatafora J.W."/>
            <person name="Stajich J.E."/>
            <person name="James T.Y."/>
        </authorList>
    </citation>
    <scope>NUCLEOTIDE SEQUENCE</scope>
    <source>
        <strain evidence="5">AG</strain>
    </source>
</reference>
<dbReference type="InterPro" id="IPR019775">
    <property type="entry name" value="WD40_repeat_CS"/>
</dbReference>
<comment type="caution">
    <text evidence="5">The sequence shown here is derived from an EMBL/GenBank/DDBJ whole genome shotgun (WGS) entry which is preliminary data.</text>
</comment>
<dbReference type="RefSeq" id="XP_051448860.1">
    <property type="nucleotide sequence ID" value="XM_051585529.1"/>
</dbReference>
<sequence length="480" mass="53236">MFSEVVLSCSNTDSTSYVWDIRSGTVVFSLKQNMVPKNGVARAPLPWAPSRTGLVLSAQTDKAVINSYCWQKDQVHAKSLCPEKIITVAVSHQGVYCAGGTQSGKIYLWEIATGVLYRSFDAHYKRISALRFTDDDTALVSASDDASVNVWLLTKLLDEQEDITIAPSPYYSWSDHSLPVTDIVCGTGTFGSARIWTSSLDHTVKLWDLATGSLLTTFLFPHPVDTLAVDVSETILLAAGRHDIYQVNLYKRVEERSYAATSIESMGGMGKVESVGLESSASAKVFRGHTDTINSLSLSFDGSLLVSGSQDGECIVWDVSSRQSLRKFTQHKGPVTSVSCFIKPPELTGAFIGQQRSSEPVMPITPFKRARRTEDEEREHGLSMIIPDTSRDLLLLDGKLDGRSTQYVAPETLNVHDAKEFVQQVQTQDSSTSLRTQINKLQAELVRVHEHYAKVKTLHNEMYINLVDQFMVQRRQEEGN</sequence>
<evidence type="ECO:0000256" key="4">
    <source>
        <dbReference type="PROSITE-ProRule" id="PRU00221"/>
    </source>
</evidence>
<organism evidence="5 6">
    <name type="scientific">Umbelopsis ramanniana AG</name>
    <dbReference type="NCBI Taxonomy" id="1314678"/>
    <lineage>
        <taxon>Eukaryota</taxon>
        <taxon>Fungi</taxon>
        <taxon>Fungi incertae sedis</taxon>
        <taxon>Mucoromycota</taxon>
        <taxon>Mucoromycotina</taxon>
        <taxon>Umbelopsidomycetes</taxon>
        <taxon>Umbelopsidales</taxon>
        <taxon>Umbelopsidaceae</taxon>
        <taxon>Umbelopsis</taxon>
    </lineage>
</organism>
<proteinExistence type="inferred from homology"/>
<name>A0AAD5EJ62_UMBRA</name>
<dbReference type="InterPro" id="IPR045227">
    <property type="entry name" value="WDR18/Ipi3/RID3"/>
</dbReference>
<dbReference type="EMBL" id="MU620894">
    <property type="protein sequence ID" value="KAI8583856.1"/>
    <property type="molecule type" value="Genomic_DNA"/>
</dbReference>
<dbReference type="InterPro" id="IPR020472">
    <property type="entry name" value="WD40_PAC1"/>
</dbReference>
<dbReference type="GeneID" id="75910877"/>
<dbReference type="Gene3D" id="2.130.10.10">
    <property type="entry name" value="YVTN repeat-like/Quinoprotein amine dehydrogenase"/>
    <property type="match status" value="2"/>
</dbReference>
<reference evidence="5" key="2">
    <citation type="journal article" date="2022" name="Proc. Natl. Acad. Sci. U.S.A.">
        <title>Diploid-dominant life cycles characterize the early evolution of Fungi.</title>
        <authorList>
            <person name="Amses K.R."/>
            <person name="Simmons D.R."/>
            <person name="Longcore J.E."/>
            <person name="Mondo S.J."/>
            <person name="Seto K."/>
            <person name="Jeronimo G.H."/>
            <person name="Bonds A.E."/>
            <person name="Quandt C.A."/>
            <person name="Davis W.J."/>
            <person name="Chang Y."/>
            <person name="Federici B.A."/>
            <person name="Kuo A."/>
            <person name="LaButti K."/>
            <person name="Pangilinan J."/>
            <person name="Andreopoulos W."/>
            <person name="Tritt A."/>
            <person name="Riley R."/>
            <person name="Hundley H."/>
            <person name="Johnson J."/>
            <person name="Lipzen A."/>
            <person name="Barry K."/>
            <person name="Lang B.F."/>
            <person name="Cuomo C.A."/>
            <person name="Buchler N.E."/>
            <person name="Grigoriev I.V."/>
            <person name="Spatafora J.W."/>
            <person name="Stajich J.E."/>
            <person name="James T.Y."/>
        </authorList>
    </citation>
    <scope>NUCLEOTIDE SEQUENCE</scope>
    <source>
        <strain evidence="5">AG</strain>
    </source>
</reference>
<dbReference type="Pfam" id="PF00400">
    <property type="entry name" value="WD40"/>
    <property type="match status" value="2"/>
</dbReference>
<dbReference type="GO" id="GO:0006364">
    <property type="term" value="P:rRNA processing"/>
    <property type="evidence" value="ECO:0007669"/>
    <property type="project" value="TreeGrafter"/>
</dbReference>
<evidence type="ECO:0000313" key="5">
    <source>
        <dbReference type="EMBL" id="KAI8583856.1"/>
    </source>
</evidence>
<evidence type="ECO:0000256" key="2">
    <source>
        <dbReference type="ARBA" id="ARBA00022574"/>
    </source>
</evidence>
<evidence type="ECO:0000256" key="3">
    <source>
        <dbReference type="ARBA" id="ARBA00022737"/>
    </source>
</evidence>
<dbReference type="SUPFAM" id="SSF50978">
    <property type="entry name" value="WD40 repeat-like"/>
    <property type="match status" value="1"/>
</dbReference>
<feature type="repeat" description="WD" evidence="4">
    <location>
        <begin position="286"/>
        <end position="327"/>
    </location>
</feature>
<accession>A0AAD5EJ62</accession>
<evidence type="ECO:0000256" key="1">
    <source>
        <dbReference type="ARBA" id="ARBA00010143"/>
    </source>
</evidence>
<dbReference type="Proteomes" id="UP001206595">
    <property type="component" value="Unassembled WGS sequence"/>
</dbReference>
<keyword evidence="6" id="KW-1185">Reference proteome</keyword>
<dbReference type="InterPro" id="IPR036322">
    <property type="entry name" value="WD40_repeat_dom_sf"/>
</dbReference>
<feature type="repeat" description="WD" evidence="4">
    <location>
        <begin position="120"/>
        <end position="151"/>
    </location>
</feature>
<keyword evidence="2 4" id="KW-0853">WD repeat</keyword>
<dbReference type="GO" id="GO:0005656">
    <property type="term" value="C:nuclear pre-replicative complex"/>
    <property type="evidence" value="ECO:0007669"/>
    <property type="project" value="TreeGrafter"/>
</dbReference>
<dbReference type="PROSITE" id="PS00678">
    <property type="entry name" value="WD_REPEATS_1"/>
    <property type="match status" value="1"/>
</dbReference>
<dbReference type="PRINTS" id="PR00320">
    <property type="entry name" value="GPROTEINBRPT"/>
</dbReference>
<dbReference type="PROSITE" id="PS50082">
    <property type="entry name" value="WD_REPEATS_2"/>
    <property type="match status" value="3"/>
</dbReference>
<evidence type="ECO:0008006" key="7">
    <source>
        <dbReference type="Google" id="ProtNLM"/>
    </source>
</evidence>